<gene>
    <name evidence="1" type="ORF">PoB_005460900</name>
</gene>
<evidence type="ECO:0000313" key="1">
    <source>
        <dbReference type="EMBL" id="GFO28104.1"/>
    </source>
</evidence>
<protein>
    <submittedName>
        <fullName evidence="1">Uncharacterized protein</fullName>
    </submittedName>
</protein>
<keyword evidence="2" id="KW-1185">Reference proteome</keyword>
<dbReference type="AlphaFoldDB" id="A0AAV4CAM2"/>
<dbReference type="Proteomes" id="UP000735302">
    <property type="component" value="Unassembled WGS sequence"/>
</dbReference>
<evidence type="ECO:0000313" key="2">
    <source>
        <dbReference type="Proteomes" id="UP000735302"/>
    </source>
</evidence>
<dbReference type="EMBL" id="BLXT01006003">
    <property type="protein sequence ID" value="GFO28104.1"/>
    <property type="molecule type" value="Genomic_DNA"/>
</dbReference>
<reference evidence="1 2" key="1">
    <citation type="journal article" date="2021" name="Elife">
        <title>Chloroplast acquisition without the gene transfer in kleptoplastic sea slugs, Plakobranchus ocellatus.</title>
        <authorList>
            <person name="Maeda T."/>
            <person name="Takahashi S."/>
            <person name="Yoshida T."/>
            <person name="Shimamura S."/>
            <person name="Takaki Y."/>
            <person name="Nagai Y."/>
            <person name="Toyoda A."/>
            <person name="Suzuki Y."/>
            <person name="Arimoto A."/>
            <person name="Ishii H."/>
            <person name="Satoh N."/>
            <person name="Nishiyama T."/>
            <person name="Hasebe M."/>
            <person name="Maruyama T."/>
            <person name="Minagawa J."/>
            <person name="Obokata J."/>
            <person name="Shigenobu S."/>
        </authorList>
    </citation>
    <scope>NUCLEOTIDE SEQUENCE [LARGE SCALE GENOMIC DNA]</scope>
</reference>
<name>A0AAV4CAM2_9GAST</name>
<proteinExistence type="predicted"/>
<accession>A0AAV4CAM2</accession>
<comment type="caution">
    <text evidence="1">The sequence shown here is derived from an EMBL/GenBank/DDBJ whole genome shotgun (WGS) entry which is preliminary data.</text>
</comment>
<sequence>MKKQTAVGLDICGRRDVSDEDIHIWIGVTVGIANATANTAATACAVTASSASATAAVVAAAAAATDISTAAAGMVLLMLSLPPLQLPLTLELNLLVSVWLSADGRANLRRRVPIGFRLISLSTAPHYCHGFAKILPLYTRSPLGGIPSRGPQTENATSHNGSLLLTRYPRR</sequence>
<organism evidence="1 2">
    <name type="scientific">Plakobranchus ocellatus</name>
    <dbReference type="NCBI Taxonomy" id="259542"/>
    <lineage>
        <taxon>Eukaryota</taxon>
        <taxon>Metazoa</taxon>
        <taxon>Spiralia</taxon>
        <taxon>Lophotrochozoa</taxon>
        <taxon>Mollusca</taxon>
        <taxon>Gastropoda</taxon>
        <taxon>Heterobranchia</taxon>
        <taxon>Euthyneura</taxon>
        <taxon>Panpulmonata</taxon>
        <taxon>Sacoglossa</taxon>
        <taxon>Placobranchoidea</taxon>
        <taxon>Plakobranchidae</taxon>
        <taxon>Plakobranchus</taxon>
    </lineage>
</organism>